<dbReference type="InterPro" id="IPR043129">
    <property type="entry name" value="ATPase_NBD"/>
</dbReference>
<dbReference type="Pfam" id="PF00871">
    <property type="entry name" value="Acetate_kinase"/>
    <property type="match status" value="1"/>
</dbReference>
<proteinExistence type="inferred from homology"/>
<comment type="pathway">
    <text evidence="6">Metabolic intermediate biosynthesis; acetyl-CoA biosynthesis; acetyl-CoA from acetate: step 1/2.</text>
</comment>
<feature type="binding site" evidence="6">
    <location>
        <begin position="281"/>
        <end position="283"/>
    </location>
    <ligand>
        <name>ATP</name>
        <dbReference type="ChEBI" id="CHEBI:30616"/>
    </ligand>
</feature>
<dbReference type="PANTHER" id="PTHR21060:SF15">
    <property type="entry name" value="ACETATE KINASE-RELATED"/>
    <property type="match status" value="1"/>
</dbReference>
<dbReference type="GO" id="GO:0006085">
    <property type="term" value="P:acetyl-CoA biosynthetic process"/>
    <property type="evidence" value="ECO:0007669"/>
    <property type="project" value="UniProtKB-UniRule"/>
</dbReference>
<feature type="binding site" evidence="6">
    <location>
        <position position="89"/>
    </location>
    <ligand>
        <name>substrate</name>
    </ligand>
</feature>
<comment type="similarity">
    <text evidence="1 6 7">Belongs to the acetokinase family.</text>
</comment>
<comment type="subunit">
    <text evidence="6">Homodimer.</text>
</comment>
<organism evidence="8 9">
    <name type="scientific">Weissella bombi</name>
    <dbReference type="NCBI Taxonomy" id="1505725"/>
    <lineage>
        <taxon>Bacteria</taxon>
        <taxon>Bacillati</taxon>
        <taxon>Bacillota</taxon>
        <taxon>Bacilli</taxon>
        <taxon>Lactobacillales</taxon>
        <taxon>Lactobacillaceae</taxon>
        <taxon>Weissella</taxon>
    </lineage>
</organism>
<dbReference type="GO" id="GO:0005524">
    <property type="term" value="F:ATP binding"/>
    <property type="evidence" value="ECO:0007669"/>
    <property type="project" value="UniProtKB-KW"/>
</dbReference>
<dbReference type="NCBIfam" id="TIGR00016">
    <property type="entry name" value="ackA"/>
    <property type="match status" value="1"/>
</dbReference>
<dbReference type="OrthoDB" id="9802453at2"/>
<comment type="function">
    <text evidence="6">Catalyzes the formation of acetyl phosphate from acetate and ATP. Can also catalyze the reverse reaction.</text>
</comment>
<feature type="site" description="Transition state stabilizer" evidence="6">
    <location>
        <position position="178"/>
    </location>
</feature>
<dbReference type="RefSeq" id="WP_092461883.1">
    <property type="nucleotide sequence ID" value="NZ_BJEE01000004.1"/>
</dbReference>
<keyword evidence="6" id="KW-0963">Cytoplasm</keyword>
<keyword evidence="3 6" id="KW-0547">Nucleotide-binding</keyword>
<feature type="binding site" evidence="6">
    <location>
        <position position="8"/>
    </location>
    <ligand>
        <name>Mg(2+)</name>
        <dbReference type="ChEBI" id="CHEBI:18420"/>
    </ligand>
</feature>
<dbReference type="InterPro" id="IPR000890">
    <property type="entry name" value="Aliphatic_acid_kin_short-chain"/>
</dbReference>
<keyword evidence="9" id="KW-1185">Reference proteome</keyword>
<feature type="binding site" evidence="6">
    <location>
        <position position="15"/>
    </location>
    <ligand>
        <name>ATP</name>
        <dbReference type="ChEBI" id="CHEBI:30616"/>
    </ligand>
</feature>
<evidence type="ECO:0000256" key="1">
    <source>
        <dbReference type="ARBA" id="ARBA00008748"/>
    </source>
</evidence>
<dbReference type="GO" id="GO:0005737">
    <property type="term" value="C:cytoplasm"/>
    <property type="evidence" value="ECO:0007669"/>
    <property type="project" value="UniProtKB-SubCell"/>
</dbReference>
<dbReference type="Gene3D" id="3.30.420.40">
    <property type="match status" value="2"/>
</dbReference>
<dbReference type="GO" id="GO:0008776">
    <property type="term" value="F:acetate kinase activity"/>
    <property type="evidence" value="ECO:0007669"/>
    <property type="project" value="UniProtKB-UniRule"/>
</dbReference>
<evidence type="ECO:0000256" key="3">
    <source>
        <dbReference type="ARBA" id="ARBA00022741"/>
    </source>
</evidence>
<dbReference type="GO" id="GO:0000287">
    <property type="term" value="F:magnesium ion binding"/>
    <property type="evidence" value="ECO:0007669"/>
    <property type="project" value="UniProtKB-UniRule"/>
</dbReference>
<evidence type="ECO:0000256" key="2">
    <source>
        <dbReference type="ARBA" id="ARBA00022679"/>
    </source>
</evidence>
<dbReference type="AlphaFoldDB" id="A0A1C3ZYR2"/>
<dbReference type="SUPFAM" id="SSF53067">
    <property type="entry name" value="Actin-like ATPase domain"/>
    <property type="match status" value="2"/>
</dbReference>
<feature type="binding site" evidence="6">
    <location>
        <begin position="206"/>
        <end position="210"/>
    </location>
    <ligand>
        <name>ATP</name>
        <dbReference type="ChEBI" id="CHEBI:30616"/>
    </ligand>
</feature>
<dbReference type="PRINTS" id="PR00471">
    <property type="entry name" value="ACETATEKNASE"/>
</dbReference>
<dbReference type="PIRSF" id="PIRSF000722">
    <property type="entry name" value="Acetate_prop_kin"/>
    <property type="match status" value="1"/>
</dbReference>
<evidence type="ECO:0000256" key="7">
    <source>
        <dbReference type="RuleBase" id="RU003835"/>
    </source>
</evidence>
<dbReference type="HAMAP" id="MF_00020">
    <property type="entry name" value="Acetate_kinase"/>
    <property type="match status" value="1"/>
</dbReference>
<feature type="binding site" evidence="6">
    <location>
        <position position="381"/>
    </location>
    <ligand>
        <name>Mg(2+)</name>
        <dbReference type="ChEBI" id="CHEBI:18420"/>
    </ligand>
</feature>
<comment type="cofactor">
    <cofactor evidence="6">
        <name>Mg(2+)</name>
        <dbReference type="ChEBI" id="CHEBI:18420"/>
    </cofactor>
    <cofactor evidence="6">
        <name>Mn(2+)</name>
        <dbReference type="ChEBI" id="CHEBI:29035"/>
    </cofactor>
    <text evidence="6">Mg(2+). Can also accept Mn(2+).</text>
</comment>
<keyword evidence="6" id="KW-0460">Magnesium</keyword>
<dbReference type="PROSITE" id="PS01076">
    <property type="entry name" value="ACETATE_KINASE_2"/>
    <property type="match status" value="1"/>
</dbReference>
<dbReference type="PANTHER" id="PTHR21060">
    <property type="entry name" value="ACETATE KINASE"/>
    <property type="match status" value="1"/>
</dbReference>
<sequence>MVKTMAINAGSSSLKFQLFEMPEENVIAKGQVERIGMSDAIFTLKYNGEKFELVQDIADHEAAINLLLAQLKEHEVIADLAEITGVGHRIVAGGEWFNKSVVVDDEVLNKIERLADYAPLHNASEALGIRVFQKLLPNALSVAVFDTAFHQSMPKKNYLYSLPYEYYTKYGARKYGAHGTSHKYVAQRTADLLGKKLEDLKLITLHLGAGASVTAIKDGKSFDTSMGFTPLAGVTMATRTGDIDPSLVYYIQNREGLSNDEMLDILNKKSGLLGISTISSDMRDLEEVEDTNDHAALAIEMFIDRVVRYIGQYYVELGGVDALTFTAGIGENAANVREAIIDRLAFMGIKLDAEQNELRDDEVIISSEDSTAKVLKVATNEELMIARDVQALQAK</sequence>
<keyword evidence="4 6" id="KW-0418">Kinase</keyword>
<dbReference type="GO" id="GO:0006083">
    <property type="term" value="P:acetate metabolic process"/>
    <property type="evidence" value="ECO:0007669"/>
    <property type="project" value="TreeGrafter"/>
</dbReference>
<dbReference type="EMBL" id="FMAO01000003">
    <property type="protein sequence ID" value="SCB87435.1"/>
    <property type="molecule type" value="Genomic_DNA"/>
</dbReference>
<feature type="site" description="Transition state stabilizer" evidence="6">
    <location>
        <position position="239"/>
    </location>
</feature>
<dbReference type="STRING" id="1505725.GA0061074_10363"/>
<feature type="binding site" evidence="6">
    <location>
        <begin position="328"/>
        <end position="332"/>
    </location>
    <ligand>
        <name>ATP</name>
        <dbReference type="ChEBI" id="CHEBI:30616"/>
    </ligand>
</feature>
<dbReference type="UniPathway" id="UPA00340">
    <property type="reaction ID" value="UER00458"/>
</dbReference>
<comment type="subcellular location">
    <subcellularLocation>
        <location evidence="6">Cytoplasm</location>
    </subcellularLocation>
</comment>
<reference evidence="9" key="1">
    <citation type="submission" date="2016-08" db="EMBL/GenBank/DDBJ databases">
        <authorList>
            <person name="Varghese N."/>
            <person name="Submissions Spin"/>
        </authorList>
    </citation>
    <scope>NUCLEOTIDE SEQUENCE [LARGE SCALE GENOMIC DNA]</scope>
    <source>
        <strain evidence="9">R-53094</strain>
    </source>
</reference>
<evidence type="ECO:0000256" key="5">
    <source>
        <dbReference type="ARBA" id="ARBA00022840"/>
    </source>
</evidence>
<dbReference type="PROSITE" id="PS01075">
    <property type="entry name" value="ACETATE_KINASE_1"/>
    <property type="match status" value="1"/>
</dbReference>
<protein>
    <recommendedName>
        <fullName evidence="6">Acetate kinase</fullName>
        <ecNumber evidence="6">2.7.2.1</ecNumber>
    </recommendedName>
    <alternativeName>
        <fullName evidence="6">Acetokinase</fullName>
    </alternativeName>
</protein>
<evidence type="ECO:0000256" key="6">
    <source>
        <dbReference type="HAMAP-Rule" id="MF_00020"/>
    </source>
</evidence>
<comment type="catalytic activity">
    <reaction evidence="6">
        <text>acetate + ATP = acetyl phosphate + ADP</text>
        <dbReference type="Rhea" id="RHEA:11352"/>
        <dbReference type="ChEBI" id="CHEBI:22191"/>
        <dbReference type="ChEBI" id="CHEBI:30089"/>
        <dbReference type="ChEBI" id="CHEBI:30616"/>
        <dbReference type="ChEBI" id="CHEBI:456216"/>
        <dbReference type="EC" id="2.7.2.1"/>
    </reaction>
</comment>
<keyword evidence="2 6" id="KW-0808">Transferase</keyword>
<name>A0A1C3ZYR2_9LACO</name>
<dbReference type="Proteomes" id="UP000199268">
    <property type="component" value="Unassembled WGS sequence"/>
</dbReference>
<keyword evidence="6" id="KW-0479">Metal-binding</keyword>
<dbReference type="InterPro" id="IPR023865">
    <property type="entry name" value="Aliphatic_acid_kinase_CS"/>
</dbReference>
<accession>A0A1C3ZYR2</accession>
<keyword evidence="5 6" id="KW-0067">ATP-binding</keyword>
<gene>
    <name evidence="6" type="primary">ackA</name>
    <name evidence="8" type="ORF">GA0061074_10363</name>
</gene>
<evidence type="ECO:0000313" key="8">
    <source>
        <dbReference type="EMBL" id="SCB87435.1"/>
    </source>
</evidence>
<dbReference type="InterPro" id="IPR004372">
    <property type="entry name" value="Ac/propionate_kinase"/>
</dbReference>
<evidence type="ECO:0000313" key="9">
    <source>
        <dbReference type="Proteomes" id="UP000199268"/>
    </source>
</evidence>
<evidence type="ECO:0000256" key="4">
    <source>
        <dbReference type="ARBA" id="ARBA00022777"/>
    </source>
</evidence>
<dbReference type="EC" id="2.7.2.1" evidence="6"/>
<feature type="active site" description="Proton donor/acceptor" evidence="6">
    <location>
        <position position="146"/>
    </location>
</feature>
<dbReference type="CDD" id="cd24010">
    <property type="entry name" value="ASKHA_NBD_AcK_PK"/>
    <property type="match status" value="1"/>
</dbReference>